<evidence type="ECO:0000313" key="4">
    <source>
        <dbReference type="WBParaSite" id="HPLM_0001503301-mRNA-1"/>
    </source>
</evidence>
<dbReference type="InterPro" id="IPR001436">
    <property type="entry name" value="Alpha-crystallin/sHSP_animal"/>
</dbReference>
<feature type="domain" description="SHSP" evidence="3">
    <location>
        <begin position="90"/>
        <end position="199"/>
    </location>
</feature>
<comment type="similarity">
    <text evidence="1 2">Belongs to the small heat shock protein (HSP20) family.</text>
</comment>
<dbReference type="SUPFAM" id="SSF49764">
    <property type="entry name" value="HSP20-like chaperones"/>
    <property type="match status" value="2"/>
</dbReference>
<sequence>LAISLDVSKFKPDELKVNIDGRTLTVEGKQEVKEDSSYTSRSFLRQWTVPEDVDVEQIRSTLTEDGHLAIEVPKPKPAITSRNIPIQKAIDRTPLKDQFQLQMVDDDKKFAVSLDVSQFRPEELNVHLEGRELTIEGKQECKTENSAMHRSFTRKWLLPENVDLEAIRTQLDDKGHLSVEAPKSIEGHKQKRTIPIMAAPQKK</sequence>
<evidence type="ECO:0000256" key="1">
    <source>
        <dbReference type="PROSITE-ProRule" id="PRU00285"/>
    </source>
</evidence>
<dbReference type="OMA" id="CVRIHAR"/>
<dbReference type="AlphaFoldDB" id="A0A0N4WTU4"/>
<dbReference type="GO" id="GO:0009408">
    <property type="term" value="P:response to heat"/>
    <property type="evidence" value="ECO:0007669"/>
    <property type="project" value="TreeGrafter"/>
</dbReference>
<dbReference type="PANTHER" id="PTHR45640">
    <property type="entry name" value="HEAT SHOCK PROTEIN HSP-12.2-RELATED"/>
    <property type="match status" value="1"/>
</dbReference>
<dbReference type="PRINTS" id="PR00299">
    <property type="entry name" value="ACRYSTALLIN"/>
</dbReference>
<dbReference type="Pfam" id="PF00011">
    <property type="entry name" value="HSP20"/>
    <property type="match status" value="2"/>
</dbReference>
<dbReference type="GO" id="GO:0051082">
    <property type="term" value="F:unfolded protein binding"/>
    <property type="evidence" value="ECO:0007669"/>
    <property type="project" value="TreeGrafter"/>
</dbReference>
<dbReference type="GO" id="GO:0005737">
    <property type="term" value="C:cytoplasm"/>
    <property type="evidence" value="ECO:0007669"/>
    <property type="project" value="TreeGrafter"/>
</dbReference>
<dbReference type="PROSITE" id="PS01031">
    <property type="entry name" value="SHSP"/>
    <property type="match status" value="2"/>
</dbReference>
<dbReference type="CDD" id="cd06526">
    <property type="entry name" value="metazoan_ACD"/>
    <property type="match status" value="2"/>
</dbReference>
<dbReference type="WBParaSite" id="HPLM_0001503301-mRNA-1">
    <property type="protein sequence ID" value="HPLM_0001503301-mRNA-1"/>
    <property type="gene ID" value="HPLM_0001503301"/>
</dbReference>
<evidence type="ECO:0000256" key="2">
    <source>
        <dbReference type="RuleBase" id="RU003616"/>
    </source>
</evidence>
<name>A0A0N4WTU4_HAEPC</name>
<dbReference type="GO" id="GO:0042026">
    <property type="term" value="P:protein refolding"/>
    <property type="evidence" value="ECO:0007669"/>
    <property type="project" value="TreeGrafter"/>
</dbReference>
<dbReference type="GO" id="GO:0036498">
    <property type="term" value="P:IRE1-mediated unfolded protein response"/>
    <property type="evidence" value="ECO:0007669"/>
    <property type="project" value="TreeGrafter"/>
</dbReference>
<organism evidence="4">
    <name type="scientific">Haemonchus placei</name>
    <name type="common">Barber's pole worm</name>
    <dbReference type="NCBI Taxonomy" id="6290"/>
    <lineage>
        <taxon>Eukaryota</taxon>
        <taxon>Metazoa</taxon>
        <taxon>Ecdysozoa</taxon>
        <taxon>Nematoda</taxon>
        <taxon>Chromadorea</taxon>
        <taxon>Rhabditida</taxon>
        <taxon>Rhabditina</taxon>
        <taxon>Rhabditomorpha</taxon>
        <taxon>Strongyloidea</taxon>
        <taxon>Trichostrongylidae</taxon>
        <taxon>Haemonchus</taxon>
    </lineage>
</organism>
<protein>
    <submittedName>
        <fullName evidence="4">Hsp20/alpha crystallin family protein</fullName>
    </submittedName>
</protein>
<evidence type="ECO:0000259" key="3">
    <source>
        <dbReference type="PROSITE" id="PS01031"/>
    </source>
</evidence>
<proteinExistence type="inferred from homology"/>
<feature type="domain" description="SHSP" evidence="3">
    <location>
        <begin position="1"/>
        <end position="89"/>
    </location>
</feature>
<dbReference type="InterPro" id="IPR008978">
    <property type="entry name" value="HSP20-like_chaperone"/>
</dbReference>
<accession>A0A0N4WTU4</accession>
<dbReference type="PANTHER" id="PTHR45640:SF32">
    <property type="entry name" value="STRESS-INDUCED PROTEIN 1"/>
    <property type="match status" value="1"/>
</dbReference>
<dbReference type="InterPro" id="IPR002068">
    <property type="entry name" value="A-crystallin/Hsp20_dom"/>
</dbReference>
<dbReference type="GO" id="GO:0005634">
    <property type="term" value="C:nucleus"/>
    <property type="evidence" value="ECO:0007669"/>
    <property type="project" value="TreeGrafter"/>
</dbReference>
<reference evidence="4" key="1">
    <citation type="submission" date="2017-02" db="UniProtKB">
        <authorList>
            <consortium name="WormBaseParasite"/>
        </authorList>
    </citation>
    <scope>IDENTIFICATION</scope>
</reference>
<dbReference type="Gene3D" id="2.60.40.790">
    <property type="match status" value="2"/>
</dbReference>